<dbReference type="AlphaFoldDB" id="A0A645C111"/>
<dbReference type="Gene3D" id="1.10.260.40">
    <property type="entry name" value="lambda repressor-like DNA-binding domains"/>
    <property type="match status" value="1"/>
</dbReference>
<dbReference type="PANTHER" id="PTHR30146">
    <property type="entry name" value="LACI-RELATED TRANSCRIPTIONAL REPRESSOR"/>
    <property type="match status" value="1"/>
</dbReference>
<reference evidence="4" key="1">
    <citation type="submission" date="2019-08" db="EMBL/GenBank/DDBJ databases">
        <authorList>
            <person name="Kucharzyk K."/>
            <person name="Murdoch R.W."/>
            <person name="Higgins S."/>
            <person name="Loffler F."/>
        </authorList>
    </citation>
    <scope>NUCLEOTIDE SEQUENCE</scope>
</reference>
<gene>
    <name evidence="4" type="ORF">SDC9_117566</name>
</gene>
<dbReference type="PANTHER" id="PTHR30146:SF109">
    <property type="entry name" value="HTH-TYPE TRANSCRIPTIONAL REGULATOR GALS"/>
    <property type="match status" value="1"/>
</dbReference>
<dbReference type="Gene3D" id="3.40.50.2300">
    <property type="match status" value="1"/>
</dbReference>
<comment type="caution">
    <text evidence="4">The sequence shown here is derived from an EMBL/GenBank/DDBJ whole genome shotgun (WGS) entry which is preliminary data.</text>
</comment>
<evidence type="ECO:0000256" key="1">
    <source>
        <dbReference type="ARBA" id="ARBA00023015"/>
    </source>
</evidence>
<evidence type="ECO:0000256" key="2">
    <source>
        <dbReference type="ARBA" id="ARBA00023125"/>
    </source>
</evidence>
<evidence type="ECO:0000313" key="4">
    <source>
        <dbReference type="EMBL" id="MPM70611.1"/>
    </source>
</evidence>
<keyword evidence="1" id="KW-0805">Transcription regulation</keyword>
<organism evidence="4">
    <name type="scientific">bioreactor metagenome</name>
    <dbReference type="NCBI Taxonomy" id="1076179"/>
    <lineage>
        <taxon>unclassified sequences</taxon>
        <taxon>metagenomes</taxon>
        <taxon>ecological metagenomes</taxon>
    </lineage>
</organism>
<name>A0A645C111_9ZZZZ</name>
<dbReference type="InterPro" id="IPR028082">
    <property type="entry name" value="Peripla_BP_I"/>
</dbReference>
<dbReference type="GO" id="GO:0000976">
    <property type="term" value="F:transcription cis-regulatory region binding"/>
    <property type="evidence" value="ECO:0007669"/>
    <property type="project" value="TreeGrafter"/>
</dbReference>
<dbReference type="SUPFAM" id="SSF53822">
    <property type="entry name" value="Periplasmic binding protein-like I"/>
    <property type="match status" value="1"/>
</dbReference>
<sequence length="351" mass="39271">MTSYKITENRLSLKEIADANAVSLATVYRVINGTGKVHSPRHDRLRMMLGNAGYMNVPAPLAGAILLAVPPTLSSHAIALINFLRAECDRVKIDSVMTLCSNLGVELTRRQAIGVIALAEVDCPPGTPCVYLNLRDGARRHSAVVQELADNFFGMLCFLRDRGFRRIGFFDDLARSGATHFFLKRGSYDIEQLFDYAGMPYDPALVWREQISTSNHFEVCRHAAEFFVSQPRLPEVILSQGDVSMVTIARFLRERGVTAPRDLRFAACDDSLCWPLPDRSYIAASEIDAWHNILAEADMPIFVNRSPLEAMARMVLDLLQERIRNPEAVIRQILLQHPVEEVQYTPLSGGL</sequence>
<proteinExistence type="predicted"/>
<dbReference type="EMBL" id="VSSQ01023576">
    <property type="protein sequence ID" value="MPM70611.1"/>
    <property type="molecule type" value="Genomic_DNA"/>
</dbReference>
<evidence type="ECO:0000256" key="3">
    <source>
        <dbReference type="ARBA" id="ARBA00023163"/>
    </source>
</evidence>
<keyword evidence="2" id="KW-0238">DNA-binding</keyword>
<dbReference type="GO" id="GO:0003700">
    <property type="term" value="F:DNA-binding transcription factor activity"/>
    <property type="evidence" value="ECO:0007669"/>
    <property type="project" value="TreeGrafter"/>
</dbReference>
<keyword evidence="3" id="KW-0804">Transcription</keyword>
<dbReference type="InterPro" id="IPR010982">
    <property type="entry name" value="Lambda_DNA-bd_dom_sf"/>
</dbReference>
<protein>
    <submittedName>
        <fullName evidence="4">Uncharacterized protein</fullName>
    </submittedName>
</protein>
<accession>A0A645C111</accession>